<reference evidence="1 2" key="1">
    <citation type="submission" date="2023-12" db="EMBL/GenBank/DDBJ databases">
        <title>A high-quality genome assembly for Dillenia turbinata (Dilleniales).</title>
        <authorList>
            <person name="Chanderbali A."/>
        </authorList>
    </citation>
    <scope>NUCLEOTIDE SEQUENCE [LARGE SCALE GENOMIC DNA]</scope>
    <source>
        <strain evidence="1">LSX21</strain>
        <tissue evidence="1">Leaf</tissue>
    </source>
</reference>
<proteinExistence type="predicted"/>
<evidence type="ECO:0000313" key="2">
    <source>
        <dbReference type="Proteomes" id="UP001370490"/>
    </source>
</evidence>
<dbReference type="AlphaFoldDB" id="A0AAN8ZET8"/>
<protein>
    <submittedName>
        <fullName evidence="1">Uncharacterized protein</fullName>
    </submittedName>
</protein>
<organism evidence="1 2">
    <name type="scientific">Dillenia turbinata</name>
    <dbReference type="NCBI Taxonomy" id="194707"/>
    <lineage>
        <taxon>Eukaryota</taxon>
        <taxon>Viridiplantae</taxon>
        <taxon>Streptophyta</taxon>
        <taxon>Embryophyta</taxon>
        <taxon>Tracheophyta</taxon>
        <taxon>Spermatophyta</taxon>
        <taxon>Magnoliopsida</taxon>
        <taxon>eudicotyledons</taxon>
        <taxon>Gunneridae</taxon>
        <taxon>Pentapetalae</taxon>
        <taxon>Dilleniales</taxon>
        <taxon>Dilleniaceae</taxon>
        <taxon>Dillenia</taxon>
    </lineage>
</organism>
<dbReference type="Proteomes" id="UP001370490">
    <property type="component" value="Unassembled WGS sequence"/>
</dbReference>
<accession>A0AAN8ZET8</accession>
<evidence type="ECO:0000313" key="1">
    <source>
        <dbReference type="EMBL" id="KAK6935162.1"/>
    </source>
</evidence>
<gene>
    <name evidence="1" type="ORF">RJ641_035317</name>
</gene>
<comment type="caution">
    <text evidence="1">The sequence shown here is derived from an EMBL/GenBank/DDBJ whole genome shotgun (WGS) entry which is preliminary data.</text>
</comment>
<keyword evidence="2" id="KW-1185">Reference proteome</keyword>
<name>A0AAN8ZET8_9MAGN</name>
<sequence>MRSSPMKSPKQLVVLGEVRFRLKKFYKIKKRLLRHGRQRRRLRRRRREIKLGDRFDREQGQRGFHALTLLHFYDPMVINVSPNKLAPDSMVGVSVLVDRFCVAIKKVVEDMLNEIYCHHIYLILWKHYHCLISQGAVLVKNLAAKEPSVLGQDTYYKQYYLCLAAAAATNNVQNLEIIKQLHSILWGTKEQKGNLLQMRVMNKVQNYTGNYMYTSTEAQTCIYVHKHTGTNIDYGANLIKMTRLLQANLLQPFKDIETINARLHRLTWFTRVFRIGLHKHSQIAQPKTTMVICRTRLLRANLLQPLKDIETINARFNCLVSVKEAFLMKHHSPFFSLQLTSINHSELVSPKPQQDTFNGSSDHMNIDATWYHVQNLEIIEPLHSNLWGTMNKKEVYPNEEYYYARKNVTQWDPCITLPMVMMYNMHTPLHTLGRNGLFLLQDQSSTSQSIASSQRYRDYQCTF</sequence>
<dbReference type="EMBL" id="JBAMMX010000008">
    <property type="protein sequence ID" value="KAK6935162.1"/>
    <property type="molecule type" value="Genomic_DNA"/>
</dbReference>